<keyword evidence="14 17" id="KW-0324">Glycolysis</keyword>
<evidence type="ECO:0000256" key="9">
    <source>
        <dbReference type="ARBA" id="ARBA00022741"/>
    </source>
</evidence>
<dbReference type="Gene3D" id="3.20.20.60">
    <property type="entry name" value="Phosphoenolpyruvate-binding domains"/>
    <property type="match status" value="1"/>
</dbReference>
<dbReference type="GeneID" id="77461976"/>
<evidence type="ECO:0000256" key="13">
    <source>
        <dbReference type="ARBA" id="ARBA00022958"/>
    </source>
</evidence>
<dbReference type="PRINTS" id="PR01050">
    <property type="entry name" value="PYRUVTKNASE"/>
</dbReference>
<dbReference type="InterPro" id="IPR015813">
    <property type="entry name" value="Pyrv/PenolPyrv_kinase-like_dom"/>
</dbReference>
<evidence type="ECO:0000313" key="20">
    <source>
        <dbReference type="EMBL" id="SUO04113.1"/>
    </source>
</evidence>
<evidence type="ECO:0000256" key="7">
    <source>
        <dbReference type="ARBA" id="ARBA00022679"/>
    </source>
</evidence>
<dbReference type="FunFam" id="2.40.33.10:FF:000001">
    <property type="entry name" value="Pyruvate kinase"/>
    <property type="match status" value="1"/>
</dbReference>
<dbReference type="UniPathway" id="UPA00109">
    <property type="reaction ID" value="UER00188"/>
</dbReference>
<evidence type="ECO:0000259" key="19">
    <source>
        <dbReference type="Pfam" id="PF02887"/>
    </source>
</evidence>
<evidence type="ECO:0000256" key="6">
    <source>
        <dbReference type="ARBA" id="ARBA00018587"/>
    </source>
</evidence>
<dbReference type="InterPro" id="IPR015793">
    <property type="entry name" value="Pyrv_Knase_brl"/>
</dbReference>
<dbReference type="SUPFAM" id="SSF50800">
    <property type="entry name" value="PK beta-barrel domain-like"/>
    <property type="match status" value="1"/>
</dbReference>
<dbReference type="Pfam" id="PF02887">
    <property type="entry name" value="PK_C"/>
    <property type="match status" value="1"/>
</dbReference>
<dbReference type="GO" id="GO:0016301">
    <property type="term" value="F:kinase activity"/>
    <property type="evidence" value="ECO:0007669"/>
    <property type="project" value="UniProtKB-KW"/>
</dbReference>
<keyword evidence="13" id="KW-0630">Potassium</keyword>
<keyword evidence="21" id="KW-1185">Reference proteome</keyword>
<comment type="cofactor">
    <cofactor evidence="2">
        <name>K(+)</name>
        <dbReference type="ChEBI" id="CHEBI:29103"/>
    </cofactor>
</comment>
<dbReference type="PANTHER" id="PTHR11817">
    <property type="entry name" value="PYRUVATE KINASE"/>
    <property type="match status" value="1"/>
</dbReference>
<reference evidence="20 21" key="1">
    <citation type="submission" date="2018-06" db="EMBL/GenBank/DDBJ databases">
        <authorList>
            <consortium name="Pathogen Informatics"/>
            <person name="Doyle S."/>
        </authorList>
    </citation>
    <scope>NUCLEOTIDE SEQUENCE [LARGE SCALE GENOMIC DNA]</scope>
    <source>
        <strain evidence="20 21">NCTC11087</strain>
    </source>
</reference>
<sequence>MCISDKKTKIICTIGPASEDKETLKKLVLAGMNIARLNFSHGSYEEHGNRIKLIREVSKELNKPIGILLDTKGPEIRLGDFKDGGCQFNEGDIVKIVKKEVEGTHEQFTLRCPEVFHDVKAGDCILMDDGKLKVTILEVTEDEIQGRIENPHFLKSRKGCNLPGVVLSMPFISEKDEADIRFGCKQDVDYIAASFTRRKDDVLAIRKILISERKDNIQIFPKIENQEGFDNLRDILEVSDGVMVARGDLGVDVSLEMVPIYQKQIISIANELGKPVVTATHMLESMQENPRPTRAEASDVANAIMDGTDCIMLSGESAAGHYPVECVQTMHRIADAIEPMIPYQQRLKQGIRTSRNSLNDAIGVSAADTSIALDIKCIIAFTQSGLTARRLARFRPEAPIIGVCFDEVTERAMLPIFGVEPYFSDIQNTRENDVDLAKNIALMKGCHYGDFIIVVAGYPEGHGATNMMRIVEITEN</sequence>
<evidence type="ECO:0000313" key="21">
    <source>
        <dbReference type="Proteomes" id="UP000255523"/>
    </source>
</evidence>
<name>A0A380LLG8_9FIRM</name>
<comment type="similarity">
    <text evidence="4 17">Belongs to the pyruvate kinase family.</text>
</comment>
<accession>A0A380LLG8</accession>
<proteinExistence type="inferred from homology"/>
<dbReference type="NCBIfam" id="TIGR01064">
    <property type="entry name" value="pyruv_kin"/>
    <property type="match status" value="1"/>
</dbReference>
<evidence type="ECO:0000256" key="17">
    <source>
        <dbReference type="RuleBase" id="RU000504"/>
    </source>
</evidence>
<dbReference type="SUPFAM" id="SSF51621">
    <property type="entry name" value="Phosphoenolpyruvate/pyruvate domain"/>
    <property type="match status" value="1"/>
</dbReference>
<dbReference type="AlphaFoldDB" id="A0A380LLG8"/>
<keyword evidence="11" id="KW-0067">ATP-binding</keyword>
<keyword evidence="15 20" id="KW-0670">Pyruvate</keyword>
<dbReference type="GO" id="GO:0030955">
    <property type="term" value="F:potassium ion binding"/>
    <property type="evidence" value="ECO:0007669"/>
    <property type="project" value="UniProtKB-UniRule"/>
</dbReference>
<dbReference type="InterPro" id="IPR001697">
    <property type="entry name" value="Pyr_Knase"/>
</dbReference>
<protein>
    <recommendedName>
        <fullName evidence="6 16">Pyruvate kinase</fullName>
        <ecNumber evidence="5 16">2.7.1.40</ecNumber>
    </recommendedName>
</protein>
<dbReference type="FunFam" id="3.20.20.60:FF:000025">
    <property type="entry name" value="Pyruvate kinase"/>
    <property type="match status" value="1"/>
</dbReference>
<dbReference type="InterPro" id="IPR040442">
    <property type="entry name" value="Pyrv_kinase-like_dom_sf"/>
</dbReference>
<dbReference type="GO" id="GO:0000287">
    <property type="term" value="F:magnesium ion binding"/>
    <property type="evidence" value="ECO:0007669"/>
    <property type="project" value="UniProtKB-UniRule"/>
</dbReference>
<dbReference type="NCBIfam" id="NF004978">
    <property type="entry name" value="PRK06354.1"/>
    <property type="match status" value="1"/>
</dbReference>
<keyword evidence="8" id="KW-0479">Metal-binding</keyword>
<dbReference type="RefSeq" id="WP_022790445.1">
    <property type="nucleotide sequence ID" value="NZ_UHFX01000003.1"/>
</dbReference>
<dbReference type="Gene3D" id="2.40.33.10">
    <property type="entry name" value="PK beta-barrel domain-like"/>
    <property type="match status" value="1"/>
</dbReference>
<evidence type="ECO:0000256" key="3">
    <source>
        <dbReference type="ARBA" id="ARBA00004997"/>
    </source>
</evidence>
<dbReference type="Gene3D" id="3.40.1380.20">
    <property type="entry name" value="Pyruvate kinase, C-terminal domain"/>
    <property type="match status" value="1"/>
</dbReference>
<evidence type="ECO:0000256" key="16">
    <source>
        <dbReference type="NCBIfam" id="TIGR01064"/>
    </source>
</evidence>
<evidence type="ECO:0000256" key="15">
    <source>
        <dbReference type="ARBA" id="ARBA00023317"/>
    </source>
</evidence>
<gene>
    <name evidence="20" type="primary">pyk</name>
    <name evidence="20" type="ORF">NCTC11087_01006</name>
</gene>
<comment type="pathway">
    <text evidence="3 17">Carbohydrate degradation; glycolysis; pyruvate from D-glyceraldehyde 3-phosphate: step 5/5.</text>
</comment>
<keyword evidence="12 17" id="KW-0460">Magnesium</keyword>
<evidence type="ECO:0000256" key="12">
    <source>
        <dbReference type="ARBA" id="ARBA00022842"/>
    </source>
</evidence>
<evidence type="ECO:0000256" key="8">
    <source>
        <dbReference type="ARBA" id="ARBA00022723"/>
    </source>
</evidence>
<dbReference type="InterPro" id="IPR011037">
    <property type="entry name" value="Pyrv_Knase-like_insert_dom_sf"/>
</dbReference>
<comment type="catalytic activity">
    <reaction evidence="17">
        <text>pyruvate + ATP = phosphoenolpyruvate + ADP + H(+)</text>
        <dbReference type="Rhea" id="RHEA:18157"/>
        <dbReference type="ChEBI" id="CHEBI:15361"/>
        <dbReference type="ChEBI" id="CHEBI:15378"/>
        <dbReference type="ChEBI" id="CHEBI:30616"/>
        <dbReference type="ChEBI" id="CHEBI:58702"/>
        <dbReference type="ChEBI" id="CHEBI:456216"/>
        <dbReference type="EC" id="2.7.1.40"/>
    </reaction>
</comment>
<dbReference type="OrthoDB" id="9812123at2"/>
<dbReference type="NCBIfam" id="NF004491">
    <property type="entry name" value="PRK05826.1"/>
    <property type="match status" value="1"/>
</dbReference>
<dbReference type="InterPro" id="IPR015806">
    <property type="entry name" value="Pyrv_Knase_insert_dom_sf"/>
</dbReference>
<keyword evidence="10 17" id="KW-0418">Kinase</keyword>
<evidence type="ECO:0000256" key="11">
    <source>
        <dbReference type="ARBA" id="ARBA00022840"/>
    </source>
</evidence>
<evidence type="ECO:0000256" key="1">
    <source>
        <dbReference type="ARBA" id="ARBA00001946"/>
    </source>
</evidence>
<dbReference type="GO" id="GO:0004743">
    <property type="term" value="F:pyruvate kinase activity"/>
    <property type="evidence" value="ECO:0007669"/>
    <property type="project" value="UniProtKB-UniRule"/>
</dbReference>
<comment type="cofactor">
    <cofactor evidence="1">
        <name>Mg(2+)</name>
        <dbReference type="ChEBI" id="CHEBI:18420"/>
    </cofactor>
</comment>
<keyword evidence="7 17" id="KW-0808">Transferase</keyword>
<keyword evidence="9" id="KW-0547">Nucleotide-binding</keyword>
<dbReference type="Proteomes" id="UP000255523">
    <property type="component" value="Unassembled WGS sequence"/>
</dbReference>
<dbReference type="SUPFAM" id="SSF52935">
    <property type="entry name" value="PK C-terminal domain-like"/>
    <property type="match status" value="1"/>
</dbReference>
<evidence type="ECO:0000256" key="14">
    <source>
        <dbReference type="ARBA" id="ARBA00023152"/>
    </source>
</evidence>
<dbReference type="InterPro" id="IPR015795">
    <property type="entry name" value="Pyrv_Knase_C"/>
</dbReference>
<evidence type="ECO:0000256" key="5">
    <source>
        <dbReference type="ARBA" id="ARBA00012142"/>
    </source>
</evidence>
<dbReference type="GO" id="GO:0005524">
    <property type="term" value="F:ATP binding"/>
    <property type="evidence" value="ECO:0007669"/>
    <property type="project" value="UniProtKB-KW"/>
</dbReference>
<dbReference type="InterPro" id="IPR036918">
    <property type="entry name" value="Pyrv_Knase_C_sf"/>
</dbReference>
<feature type="domain" description="Pyruvate kinase C-terminal" evidence="19">
    <location>
        <begin position="360"/>
        <end position="471"/>
    </location>
</feature>
<organism evidence="20 21">
    <name type="scientific">Faecalicoccus pleomorphus</name>
    <dbReference type="NCBI Taxonomy" id="1323"/>
    <lineage>
        <taxon>Bacteria</taxon>
        <taxon>Bacillati</taxon>
        <taxon>Bacillota</taxon>
        <taxon>Erysipelotrichia</taxon>
        <taxon>Erysipelotrichales</taxon>
        <taxon>Erysipelotrichaceae</taxon>
        <taxon>Faecalicoccus</taxon>
    </lineage>
</organism>
<evidence type="ECO:0000256" key="2">
    <source>
        <dbReference type="ARBA" id="ARBA00001958"/>
    </source>
</evidence>
<dbReference type="Pfam" id="PF00224">
    <property type="entry name" value="PK"/>
    <property type="match status" value="1"/>
</dbReference>
<dbReference type="EMBL" id="UHFX01000003">
    <property type="protein sequence ID" value="SUO04113.1"/>
    <property type="molecule type" value="Genomic_DNA"/>
</dbReference>
<feature type="domain" description="Pyruvate kinase barrel" evidence="18">
    <location>
        <begin position="6"/>
        <end position="327"/>
    </location>
</feature>
<evidence type="ECO:0000259" key="18">
    <source>
        <dbReference type="Pfam" id="PF00224"/>
    </source>
</evidence>
<evidence type="ECO:0000256" key="10">
    <source>
        <dbReference type="ARBA" id="ARBA00022777"/>
    </source>
</evidence>
<evidence type="ECO:0000256" key="4">
    <source>
        <dbReference type="ARBA" id="ARBA00008663"/>
    </source>
</evidence>
<dbReference type="EC" id="2.7.1.40" evidence="5 16"/>